<keyword evidence="2" id="KW-1185">Reference proteome</keyword>
<dbReference type="Gene3D" id="3.30.420.10">
    <property type="entry name" value="Ribonuclease H-like superfamily/Ribonuclease H"/>
    <property type="match status" value="1"/>
</dbReference>
<dbReference type="EMBL" id="CP045892">
    <property type="protein sequence ID" value="QQP53123.1"/>
    <property type="molecule type" value="Genomic_DNA"/>
</dbReference>
<sequence length="143" mass="16071">DTVIELLCAGHGPAAIIKLLKYPKRTGYDITKKWEESGISKRKEHKPRSDGSARPHLWLSIGDAHVHSRQEAWGPSVVVPWMDSVASGTPYTFQQDSAPAHKAKLVQSWLKRIPDLNPCYYYFNVTSLKASIKSEMNKLDPAE</sequence>
<accession>A0A7T8KC21</accession>
<gene>
    <name evidence="1" type="ORF">FKW44_005483</name>
</gene>
<dbReference type="OrthoDB" id="8045643at2759"/>
<evidence type="ECO:0000313" key="2">
    <source>
        <dbReference type="Proteomes" id="UP000595437"/>
    </source>
</evidence>
<reference evidence="2" key="1">
    <citation type="submission" date="2021-01" db="EMBL/GenBank/DDBJ databases">
        <title>Caligus Genome Assembly.</title>
        <authorList>
            <person name="Gallardo-Escarate C."/>
        </authorList>
    </citation>
    <scope>NUCLEOTIDE SEQUENCE [LARGE SCALE GENOMIC DNA]</scope>
</reference>
<protein>
    <submittedName>
        <fullName evidence="1">Transposable element tcb1 transposase</fullName>
    </submittedName>
</protein>
<dbReference type="GO" id="GO:0003676">
    <property type="term" value="F:nucleic acid binding"/>
    <property type="evidence" value="ECO:0007669"/>
    <property type="project" value="InterPro"/>
</dbReference>
<feature type="non-terminal residue" evidence="1">
    <location>
        <position position="143"/>
    </location>
</feature>
<name>A0A7T8KC21_CALRO</name>
<organism evidence="1 2">
    <name type="scientific">Caligus rogercresseyi</name>
    <name type="common">Sea louse</name>
    <dbReference type="NCBI Taxonomy" id="217165"/>
    <lineage>
        <taxon>Eukaryota</taxon>
        <taxon>Metazoa</taxon>
        <taxon>Ecdysozoa</taxon>
        <taxon>Arthropoda</taxon>
        <taxon>Crustacea</taxon>
        <taxon>Multicrustacea</taxon>
        <taxon>Hexanauplia</taxon>
        <taxon>Copepoda</taxon>
        <taxon>Siphonostomatoida</taxon>
        <taxon>Caligidae</taxon>
        <taxon>Caligus</taxon>
    </lineage>
</organism>
<dbReference type="Proteomes" id="UP000595437">
    <property type="component" value="Chromosome 3"/>
</dbReference>
<dbReference type="AlphaFoldDB" id="A0A7T8KC21"/>
<feature type="non-terminal residue" evidence="1">
    <location>
        <position position="1"/>
    </location>
</feature>
<proteinExistence type="predicted"/>
<evidence type="ECO:0000313" key="1">
    <source>
        <dbReference type="EMBL" id="QQP53123.1"/>
    </source>
</evidence>
<dbReference type="InterPro" id="IPR036397">
    <property type="entry name" value="RNaseH_sf"/>
</dbReference>